<dbReference type="Proteomes" id="UP001500013">
    <property type="component" value="Unassembled WGS sequence"/>
</dbReference>
<evidence type="ECO:0000313" key="5">
    <source>
        <dbReference type="Proteomes" id="UP001500013"/>
    </source>
</evidence>
<name>A0ABN2SA92_9MICO</name>
<comment type="caution">
    <text evidence="4">The sequence shown here is derived from an EMBL/GenBank/DDBJ whole genome shotgun (WGS) entry which is preliminary data.</text>
</comment>
<keyword evidence="3" id="KW-0175">Coiled coil</keyword>
<dbReference type="RefSeq" id="WP_344062951.1">
    <property type="nucleotide sequence ID" value="NZ_BAAAPU010000007.1"/>
</dbReference>
<evidence type="ECO:0000256" key="1">
    <source>
        <dbReference type="ARBA" id="ARBA00023136"/>
    </source>
</evidence>
<dbReference type="InterPro" id="IPR000633">
    <property type="entry name" value="Vinculin_CS"/>
</dbReference>
<feature type="coiled-coil region" evidence="3">
    <location>
        <begin position="90"/>
        <end position="131"/>
    </location>
</feature>
<keyword evidence="1" id="KW-0472">Membrane</keyword>
<keyword evidence="5" id="KW-1185">Reference proteome</keyword>
<comment type="subcellular location">
    <subcellularLocation>
        <location evidence="2">Endomembrane system</location>
        <topology evidence="2">Peripheral membrane protein</topology>
        <orientation evidence="2">Cytoplasmic side</orientation>
    </subcellularLocation>
</comment>
<evidence type="ECO:0000313" key="4">
    <source>
        <dbReference type="EMBL" id="GAA1983172.1"/>
    </source>
</evidence>
<protein>
    <submittedName>
        <fullName evidence="4">Uncharacterized protein</fullName>
    </submittedName>
</protein>
<organism evidence="4 5">
    <name type="scientific">Terrabacter lapilli</name>
    <dbReference type="NCBI Taxonomy" id="436231"/>
    <lineage>
        <taxon>Bacteria</taxon>
        <taxon>Bacillati</taxon>
        <taxon>Actinomycetota</taxon>
        <taxon>Actinomycetes</taxon>
        <taxon>Micrococcales</taxon>
        <taxon>Intrasporangiaceae</taxon>
        <taxon>Terrabacter</taxon>
    </lineage>
</organism>
<evidence type="ECO:0000256" key="2">
    <source>
        <dbReference type="ARBA" id="ARBA00029433"/>
    </source>
</evidence>
<dbReference type="PROSITE" id="PS00664">
    <property type="entry name" value="VINCULIN_2"/>
    <property type="match status" value="1"/>
</dbReference>
<sequence>MTLDEQLGEQVPADVLSPARRLEEARDDLERRRRLGARLAEARTALAAAREERGGPARRVDRASTGLDRMTGGTAVALWSRLRGRRDGDLARLRAELERAHADLAVADARVGALRAEVDRLVEESEELVDADRREQSALEDLALGGLAWDGQDPVHVAQARAEVGRRNVVRELDVALATGMGLLRSLELVESLAVAFQGLSWTDHYDVAKSRLKYQKLAELVPHVHAANDGLAGFAARAGALGALEKGALPALDAPHIDRRVRAADEWLDDPVSDVLVLSESRRLVDAARLVLGCVEEAVAELRRQRELVPNG</sequence>
<dbReference type="EMBL" id="BAAAPU010000007">
    <property type="protein sequence ID" value="GAA1983172.1"/>
    <property type="molecule type" value="Genomic_DNA"/>
</dbReference>
<gene>
    <name evidence="4" type="ORF">GCM10009817_25720</name>
</gene>
<proteinExistence type="predicted"/>
<reference evidence="4 5" key="1">
    <citation type="journal article" date="2019" name="Int. J. Syst. Evol. Microbiol.">
        <title>The Global Catalogue of Microorganisms (GCM) 10K type strain sequencing project: providing services to taxonomists for standard genome sequencing and annotation.</title>
        <authorList>
            <consortium name="The Broad Institute Genomics Platform"/>
            <consortium name="The Broad Institute Genome Sequencing Center for Infectious Disease"/>
            <person name="Wu L."/>
            <person name="Ma J."/>
        </authorList>
    </citation>
    <scope>NUCLEOTIDE SEQUENCE [LARGE SCALE GENOMIC DNA]</scope>
    <source>
        <strain evidence="4 5">JCM 15628</strain>
    </source>
</reference>
<evidence type="ECO:0000256" key="3">
    <source>
        <dbReference type="SAM" id="Coils"/>
    </source>
</evidence>
<accession>A0ABN2SA92</accession>